<feature type="region of interest" description="Disordered" evidence="4">
    <location>
        <begin position="32"/>
        <end position="71"/>
    </location>
</feature>
<evidence type="ECO:0000313" key="7">
    <source>
        <dbReference type="EMBL" id="BCJ31384.1"/>
    </source>
</evidence>
<accession>A0A810L782</accession>
<name>A0A810L782_9ACTN</name>
<dbReference type="GO" id="GO:0006865">
    <property type="term" value="P:amino acid transport"/>
    <property type="evidence" value="ECO:0007669"/>
    <property type="project" value="TreeGrafter"/>
</dbReference>
<dbReference type="PROSITE" id="PS51257">
    <property type="entry name" value="PROKAR_LIPOPROTEIN"/>
    <property type="match status" value="1"/>
</dbReference>
<evidence type="ECO:0000256" key="3">
    <source>
        <dbReference type="ARBA" id="ARBA00022729"/>
    </source>
</evidence>
<evidence type="ECO:0000313" key="8">
    <source>
        <dbReference type="Proteomes" id="UP000680750"/>
    </source>
</evidence>
<sequence>MRRRVRGLLAAGVAVTALLVVAGCGASTLPDAGRPAAPPQPVGVQDPAKIPDAEPQDTSCAADSYRPHGSPADMMHGSAVSRIKERGRLVVGVDQNTYLFGFRDQDNDLKGFDIDMLREVARAIFGDPNKIQFKVITSAQRIPVLQKHQVDLVADVMTVNCERWKQVAFSSVYFDAGQRVLVPSGSTATKLGDLGGKKVCAAKGSTSIRAIAANPAKPVPVAVDDWTDCLVMLQQRQVAAISTDDTILAGLKKQDPNTKVVGPKFTDEPYGIAANLDDVDLVRFVNGVLAKIRGDGTWKKRYDQWLTVLGPAPKPPAATYRD</sequence>
<evidence type="ECO:0000256" key="1">
    <source>
        <dbReference type="ARBA" id="ARBA00010333"/>
    </source>
</evidence>
<keyword evidence="8" id="KW-1185">Reference proteome</keyword>
<dbReference type="PANTHER" id="PTHR30085:SF6">
    <property type="entry name" value="ABC TRANSPORTER GLUTAMINE-BINDING PROTEIN GLNH"/>
    <property type="match status" value="1"/>
</dbReference>
<feature type="chain" id="PRO_5039410630" evidence="5">
    <location>
        <begin position="23"/>
        <end position="322"/>
    </location>
</feature>
<dbReference type="Proteomes" id="UP000680750">
    <property type="component" value="Chromosome"/>
</dbReference>
<evidence type="ECO:0000259" key="6">
    <source>
        <dbReference type="SMART" id="SM00062"/>
    </source>
</evidence>
<dbReference type="Pfam" id="PF00497">
    <property type="entry name" value="SBP_bac_3"/>
    <property type="match status" value="1"/>
</dbReference>
<feature type="signal peptide" evidence="5">
    <location>
        <begin position="1"/>
        <end position="22"/>
    </location>
</feature>
<dbReference type="GO" id="GO:0005576">
    <property type="term" value="C:extracellular region"/>
    <property type="evidence" value="ECO:0007669"/>
    <property type="project" value="TreeGrafter"/>
</dbReference>
<evidence type="ECO:0000256" key="5">
    <source>
        <dbReference type="SAM" id="SignalP"/>
    </source>
</evidence>
<protein>
    <submittedName>
        <fullName evidence="7">ABC transporter substrate-binding protein</fullName>
    </submittedName>
</protein>
<dbReference type="InterPro" id="IPR001638">
    <property type="entry name" value="Solute-binding_3/MltF_N"/>
</dbReference>
<proteinExistence type="inferred from homology"/>
<reference evidence="7" key="1">
    <citation type="submission" date="2020-08" db="EMBL/GenBank/DDBJ databases">
        <title>Whole genome shotgun sequence of Actinocatenispora sera NBRC 101916.</title>
        <authorList>
            <person name="Komaki H."/>
            <person name="Tamura T."/>
        </authorList>
    </citation>
    <scope>NUCLEOTIDE SEQUENCE</scope>
    <source>
        <strain evidence="7">NBRC 101916</strain>
    </source>
</reference>
<dbReference type="CDD" id="cd13690">
    <property type="entry name" value="PBP2_GluB"/>
    <property type="match status" value="1"/>
</dbReference>
<dbReference type="GO" id="GO:0030288">
    <property type="term" value="C:outer membrane-bounded periplasmic space"/>
    <property type="evidence" value="ECO:0007669"/>
    <property type="project" value="TreeGrafter"/>
</dbReference>
<dbReference type="Gene3D" id="3.40.190.10">
    <property type="entry name" value="Periplasmic binding protein-like II"/>
    <property type="match status" value="2"/>
</dbReference>
<evidence type="ECO:0000256" key="4">
    <source>
        <dbReference type="SAM" id="MobiDB-lite"/>
    </source>
</evidence>
<gene>
    <name evidence="7" type="primary">glnH</name>
    <name evidence="7" type="ORF">Asera_54920</name>
</gene>
<dbReference type="KEGG" id="aser:Asera_54920"/>
<keyword evidence="3 5" id="KW-0732">Signal</keyword>
<dbReference type="SMART" id="SM00062">
    <property type="entry name" value="PBPb"/>
    <property type="match status" value="1"/>
</dbReference>
<organism evidence="7 8">
    <name type="scientific">Actinocatenispora sera</name>
    <dbReference type="NCBI Taxonomy" id="390989"/>
    <lineage>
        <taxon>Bacteria</taxon>
        <taxon>Bacillati</taxon>
        <taxon>Actinomycetota</taxon>
        <taxon>Actinomycetes</taxon>
        <taxon>Micromonosporales</taxon>
        <taxon>Micromonosporaceae</taxon>
        <taxon>Actinocatenispora</taxon>
    </lineage>
</organism>
<keyword evidence="2" id="KW-0813">Transport</keyword>
<feature type="domain" description="Solute-binding protein family 3/N-terminal" evidence="6">
    <location>
        <begin position="88"/>
        <end position="309"/>
    </location>
</feature>
<evidence type="ECO:0000256" key="2">
    <source>
        <dbReference type="ARBA" id="ARBA00022448"/>
    </source>
</evidence>
<dbReference type="AlphaFoldDB" id="A0A810L782"/>
<comment type="similarity">
    <text evidence="1">Belongs to the bacterial solute-binding protein 3 family.</text>
</comment>
<dbReference type="EMBL" id="AP023354">
    <property type="protein sequence ID" value="BCJ31384.1"/>
    <property type="molecule type" value="Genomic_DNA"/>
</dbReference>
<dbReference type="PANTHER" id="PTHR30085">
    <property type="entry name" value="AMINO ACID ABC TRANSPORTER PERMEASE"/>
    <property type="match status" value="1"/>
</dbReference>
<dbReference type="InterPro" id="IPR051455">
    <property type="entry name" value="Bact_solute-bind_prot3"/>
</dbReference>
<dbReference type="SUPFAM" id="SSF53850">
    <property type="entry name" value="Periplasmic binding protein-like II"/>
    <property type="match status" value="1"/>
</dbReference>